<reference evidence="1" key="1">
    <citation type="journal article" date="2021" name="Genome Biol. Evol.">
        <title>A High-Quality Reference Genome for a Parasitic Bivalve with Doubly Uniparental Inheritance (Bivalvia: Unionida).</title>
        <authorList>
            <person name="Smith C.H."/>
        </authorList>
    </citation>
    <scope>NUCLEOTIDE SEQUENCE</scope>
    <source>
        <strain evidence="1">CHS0354</strain>
    </source>
</reference>
<reference evidence="1" key="3">
    <citation type="submission" date="2023-05" db="EMBL/GenBank/DDBJ databases">
        <authorList>
            <person name="Smith C.H."/>
        </authorList>
    </citation>
    <scope>NUCLEOTIDE SEQUENCE</scope>
    <source>
        <strain evidence="1">CHS0354</strain>
        <tissue evidence="1">Mantle</tissue>
    </source>
</reference>
<sequence length="348" mass="40968">MSRDHRRVKRQAFDFGDVTVHDYADALPSNKPLTARVKKGSTITFKKEVKTRILKKNMDELHWYEKDLEDFDIVPDEDHIDIEPKDDGNSYKFHTKTDVEKKKSKVDRQATEGVVYPVDIWFHLAKYIYPEDIQSFACLCKGANSVVRCVQFWKHLYLRWYNKQSELPVSLQPDNLDCVHGLQARVIRSLFYMYQPFADHLKSVIPFQSEPDQLIGQICLRIWHDKYSWNFKFTKSSRTVSSSNIPRSICSSGFDTWHKDLFYNQENNCCILQVTSKEYQSIPIVMGLVVNKISLSVSRDMRHHRLRMVFDSMMKMVSKDQSQSIEVILDPVVNLKILHWWDPKYTNS</sequence>
<dbReference type="GO" id="GO:0019005">
    <property type="term" value="C:SCF ubiquitin ligase complex"/>
    <property type="evidence" value="ECO:0007669"/>
    <property type="project" value="TreeGrafter"/>
</dbReference>
<gene>
    <name evidence="1" type="ORF">CHS0354_028995</name>
</gene>
<dbReference type="PANTHER" id="PTHR20988">
    <property type="entry name" value="TRANSMEMBRANE PROTEIN 183A-RELATED"/>
    <property type="match status" value="1"/>
</dbReference>
<evidence type="ECO:0008006" key="3">
    <source>
        <dbReference type="Google" id="ProtNLM"/>
    </source>
</evidence>
<comment type="caution">
    <text evidence="1">The sequence shown here is derived from an EMBL/GenBank/DDBJ whole genome shotgun (WGS) entry which is preliminary data.</text>
</comment>
<proteinExistence type="predicted"/>
<protein>
    <recommendedName>
        <fullName evidence="3">Transmembrane protein 183</fullName>
    </recommendedName>
</protein>
<reference evidence="1" key="2">
    <citation type="journal article" date="2021" name="Genome Biol. Evol.">
        <title>Developing a high-quality reference genome for a parasitic bivalve with doubly uniparental inheritance (Bivalvia: Unionida).</title>
        <authorList>
            <person name="Smith C.H."/>
        </authorList>
    </citation>
    <scope>NUCLEOTIDE SEQUENCE</scope>
    <source>
        <strain evidence="1">CHS0354</strain>
        <tissue evidence="1">Mantle</tissue>
    </source>
</reference>
<dbReference type="Proteomes" id="UP001195483">
    <property type="component" value="Unassembled WGS sequence"/>
</dbReference>
<name>A0AAE0W8Z1_9BIVA</name>
<dbReference type="PANTHER" id="PTHR20988:SF2">
    <property type="entry name" value="TRANSMEMBRANE PROTEIN 183A-RELATED"/>
    <property type="match status" value="1"/>
</dbReference>
<keyword evidence="2" id="KW-1185">Reference proteome</keyword>
<dbReference type="AlphaFoldDB" id="A0AAE0W8Z1"/>
<accession>A0AAE0W8Z1</accession>
<dbReference type="EMBL" id="JAEAOA010001738">
    <property type="protein sequence ID" value="KAK3604635.1"/>
    <property type="molecule type" value="Genomic_DNA"/>
</dbReference>
<dbReference type="InterPro" id="IPR026509">
    <property type="entry name" value="TMEM183"/>
</dbReference>
<organism evidence="1 2">
    <name type="scientific">Potamilus streckersoni</name>
    <dbReference type="NCBI Taxonomy" id="2493646"/>
    <lineage>
        <taxon>Eukaryota</taxon>
        <taxon>Metazoa</taxon>
        <taxon>Spiralia</taxon>
        <taxon>Lophotrochozoa</taxon>
        <taxon>Mollusca</taxon>
        <taxon>Bivalvia</taxon>
        <taxon>Autobranchia</taxon>
        <taxon>Heteroconchia</taxon>
        <taxon>Palaeoheterodonta</taxon>
        <taxon>Unionida</taxon>
        <taxon>Unionoidea</taxon>
        <taxon>Unionidae</taxon>
        <taxon>Ambleminae</taxon>
        <taxon>Lampsilini</taxon>
        <taxon>Potamilus</taxon>
    </lineage>
</organism>
<dbReference type="GO" id="GO:0031647">
    <property type="term" value="P:regulation of protein stability"/>
    <property type="evidence" value="ECO:0007669"/>
    <property type="project" value="TreeGrafter"/>
</dbReference>
<evidence type="ECO:0000313" key="2">
    <source>
        <dbReference type="Proteomes" id="UP001195483"/>
    </source>
</evidence>
<evidence type="ECO:0000313" key="1">
    <source>
        <dbReference type="EMBL" id="KAK3604635.1"/>
    </source>
</evidence>